<evidence type="ECO:0000256" key="6">
    <source>
        <dbReference type="ARBA" id="ARBA00023136"/>
    </source>
</evidence>
<evidence type="ECO:0000256" key="1">
    <source>
        <dbReference type="ARBA" id="ARBA00004651"/>
    </source>
</evidence>
<dbReference type="CDD" id="cd17321">
    <property type="entry name" value="MFS_MMR_MDR_like"/>
    <property type="match status" value="1"/>
</dbReference>
<evidence type="ECO:0000313" key="10">
    <source>
        <dbReference type="Proteomes" id="UP001596972"/>
    </source>
</evidence>
<feature type="transmembrane region" description="Helical" evidence="7">
    <location>
        <begin position="205"/>
        <end position="222"/>
    </location>
</feature>
<feature type="transmembrane region" description="Helical" evidence="7">
    <location>
        <begin position="362"/>
        <end position="385"/>
    </location>
</feature>
<feature type="transmembrane region" description="Helical" evidence="7">
    <location>
        <begin position="18"/>
        <end position="42"/>
    </location>
</feature>
<keyword evidence="10" id="KW-1185">Reference proteome</keyword>
<dbReference type="InterPro" id="IPR020846">
    <property type="entry name" value="MFS_dom"/>
</dbReference>
<feature type="transmembrane region" description="Helical" evidence="7">
    <location>
        <begin position="272"/>
        <end position="293"/>
    </location>
</feature>
<evidence type="ECO:0000256" key="5">
    <source>
        <dbReference type="ARBA" id="ARBA00022989"/>
    </source>
</evidence>
<feature type="transmembrane region" description="Helical" evidence="7">
    <location>
        <begin position="308"/>
        <end position="326"/>
    </location>
</feature>
<protein>
    <submittedName>
        <fullName evidence="9">MFS transporter</fullName>
    </submittedName>
</protein>
<feature type="transmembrane region" description="Helical" evidence="7">
    <location>
        <begin position="111"/>
        <end position="132"/>
    </location>
</feature>
<feature type="transmembrane region" description="Helical" evidence="7">
    <location>
        <begin position="406"/>
        <end position="429"/>
    </location>
</feature>
<keyword evidence="5 7" id="KW-1133">Transmembrane helix</keyword>
<keyword evidence="3" id="KW-1003">Cell membrane</keyword>
<evidence type="ECO:0000256" key="4">
    <source>
        <dbReference type="ARBA" id="ARBA00022692"/>
    </source>
</evidence>
<accession>A0ABW3ERM9</accession>
<dbReference type="Gene3D" id="1.20.1250.20">
    <property type="entry name" value="MFS general substrate transporter like domains"/>
    <property type="match status" value="1"/>
</dbReference>
<feature type="transmembrane region" description="Helical" evidence="7">
    <location>
        <begin position="234"/>
        <end position="251"/>
    </location>
</feature>
<proteinExistence type="predicted"/>
<dbReference type="PANTHER" id="PTHR42718:SF47">
    <property type="entry name" value="METHYL VIOLOGEN RESISTANCE PROTEIN SMVA"/>
    <property type="match status" value="1"/>
</dbReference>
<dbReference type="Proteomes" id="UP001596972">
    <property type="component" value="Unassembled WGS sequence"/>
</dbReference>
<dbReference type="SUPFAM" id="SSF103473">
    <property type="entry name" value="MFS general substrate transporter"/>
    <property type="match status" value="1"/>
</dbReference>
<gene>
    <name evidence="9" type="ORF">ACFQ11_18795</name>
</gene>
<dbReference type="Pfam" id="PF07690">
    <property type="entry name" value="MFS_1"/>
    <property type="match status" value="1"/>
</dbReference>
<dbReference type="EMBL" id="JBHTJA010000035">
    <property type="protein sequence ID" value="MFD0902455.1"/>
    <property type="molecule type" value="Genomic_DNA"/>
</dbReference>
<evidence type="ECO:0000256" key="3">
    <source>
        <dbReference type="ARBA" id="ARBA00022475"/>
    </source>
</evidence>
<comment type="subcellular location">
    <subcellularLocation>
        <location evidence="1">Cell membrane</location>
        <topology evidence="1">Multi-pass membrane protein</topology>
    </subcellularLocation>
</comment>
<dbReference type="InterPro" id="IPR036259">
    <property type="entry name" value="MFS_trans_sf"/>
</dbReference>
<reference evidence="10" key="1">
    <citation type="journal article" date="2019" name="Int. J. Syst. Evol. Microbiol.">
        <title>The Global Catalogue of Microorganisms (GCM) 10K type strain sequencing project: providing services to taxonomists for standard genome sequencing and annotation.</title>
        <authorList>
            <consortium name="The Broad Institute Genomics Platform"/>
            <consortium name="The Broad Institute Genome Sequencing Center for Infectious Disease"/>
            <person name="Wu L."/>
            <person name="Ma J."/>
        </authorList>
    </citation>
    <scope>NUCLEOTIDE SEQUENCE [LARGE SCALE GENOMIC DNA]</scope>
    <source>
        <strain evidence="10">JCM 31202</strain>
    </source>
</reference>
<dbReference type="PROSITE" id="PS50850">
    <property type="entry name" value="MFS"/>
    <property type="match status" value="1"/>
</dbReference>
<keyword evidence="2" id="KW-0813">Transport</keyword>
<feature type="domain" description="Major facilitator superfamily (MFS) profile" evidence="8">
    <location>
        <begin position="20"/>
        <end position="496"/>
    </location>
</feature>
<evidence type="ECO:0000259" key="8">
    <source>
        <dbReference type="PROSITE" id="PS50850"/>
    </source>
</evidence>
<feature type="transmembrane region" description="Helical" evidence="7">
    <location>
        <begin position="54"/>
        <end position="74"/>
    </location>
</feature>
<feature type="transmembrane region" description="Helical" evidence="7">
    <location>
        <begin position="466"/>
        <end position="490"/>
    </location>
</feature>
<name>A0ABW3ERM9_9ACTN</name>
<keyword evidence="4 7" id="KW-0812">Transmembrane</keyword>
<feature type="transmembrane region" description="Helical" evidence="7">
    <location>
        <begin position="170"/>
        <end position="193"/>
    </location>
</feature>
<dbReference type="PRINTS" id="PR01035">
    <property type="entry name" value="TCRTETA"/>
</dbReference>
<organism evidence="9 10">
    <name type="scientific">Actinomadura sediminis</name>
    <dbReference type="NCBI Taxonomy" id="1038904"/>
    <lineage>
        <taxon>Bacteria</taxon>
        <taxon>Bacillati</taxon>
        <taxon>Actinomycetota</taxon>
        <taxon>Actinomycetes</taxon>
        <taxon>Streptosporangiales</taxon>
        <taxon>Thermomonosporaceae</taxon>
        <taxon>Actinomadura</taxon>
    </lineage>
</organism>
<dbReference type="RefSeq" id="WP_378300254.1">
    <property type="nucleotide sequence ID" value="NZ_JBHTJA010000035.1"/>
</dbReference>
<sequence>MTGTAAPERPARAGTRAWLGLAVLALPTLLLSVDNTVLFLAMPHLAADLDPGPVQLLWIMDVYGFMIAGFLVPMGALGDRIGRRRLLLYGAVAFGAASALAAYASSAEMLIAARILLGLSGATLMPSSLALVSTMFRDERQRTLAIGVFTGCFMGGAALGPVVGGALLEHFWWGSVFLIGVPVMMLLLAAAPLLPESRAPGGGRIDLASVALSLAAAFPVVYGLKEFAEDPARPAPYAVLAAGTAFGYLFVRRQRALADPLLDLRLLRSRTFSVALGVLLATNVLSGGLYLFASRFLQTGEGLSPLDSGLWLTLPALAMVAGSLLAPLTARRVRPGTLIAGGMVPAAGGFLVAGFGDGIGPLMAGLTIGFLGLSPVAALGIALVVGAAPDERAGAASAVAETSGEFGIAFGIASLGSIGGAAYTALVALPPGAPEAAGESLEGAVAAAEGLPPEPAAALLSAARDAFLGGFGVVTVVAAAMLAGLAVLAATALRHLPPIGAGDH</sequence>
<dbReference type="PANTHER" id="PTHR42718">
    <property type="entry name" value="MAJOR FACILITATOR SUPERFAMILY MULTIDRUG TRANSPORTER MFSC"/>
    <property type="match status" value="1"/>
</dbReference>
<evidence type="ECO:0000313" key="9">
    <source>
        <dbReference type="EMBL" id="MFD0902455.1"/>
    </source>
</evidence>
<comment type="caution">
    <text evidence="9">The sequence shown here is derived from an EMBL/GenBank/DDBJ whole genome shotgun (WGS) entry which is preliminary data.</text>
</comment>
<evidence type="ECO:0000256" key="2">
    <source>
        <dbReference type="ARBA" id="ARBA00022448"/>
    </source>
</evidence>
<feature type="transmembrane region" description="Helical" evidence="7">
    <location>
        <begin position="144"/>
        <end position="164"/>
    </location>
</feature>
<feature type="transmembrane region" description="Helical" evidence="7">
    <location>
        <begin position="86"/>
        <end position="105"/>
    </location>
</feature>
<dbReference type="InterPro" id="IPR001958">
    <property type="entry name" value="Tet-R_TetA/multi-R_MdtG-like"/>
</dbReference>
<keyword evidence="6 7" id="KW-0472">Membrane</keyword>
<evidence type="ECO:0000256" key="7">
    <source>
        <dbReference type="SAM" id="Phobius"/>
    </source>
</evidence>
<dbReference type="InterPro" id="IPR011701">
    <property type="entry name" value="MFS"/>
</dbReference>
<feature type="transmembrane region" description="Helical" evidence="7">
    <location>
        <begin position="338"/>
        <end position="356"/>
    </location>
</feature>